<dbReference type="GO" id="GO:0016020">
    <property type="term" value="C:membrane"/>
    <property type="evidence" value="ECO:0007669"/>
    <property type="project" value="UniProtKB-SubCell"/>
</dbReference>
<evidence type="ECO:0000313" key="7">
    <source>
        <dbReference type="EMBL" id="KAL3847901.1"/>
    </source>
</evidence>
<feature type="domain" description="THD" evidence="6">
    <location>
        <begin position="132"/>
        <end position="285"/>
    </location>
</feature>
<evidence type="ECO:0000259" key="6">
    <source>
        <dbReference type="PROSITE" id="PS50049"/>
    </source>
</evidence>
<evidence type="ECO:0000256" key="5">
    <source>
        <dbReference type="SAM" id="Phobius"/>
    </source>
</evidence>
<dbReference type="SUPFAM" id="SSF49842">
    <property type="entry name" value="TNF-like"/>
    <property type="match status" value="1"/>
</dbReference>
<dbReference type="PROSITE" id="PS50049">
    <property type="entry name" value="THD_2"/>
    <property type="match status" value="1"/>
</dbReference>
<dbReference type="Pfam" id="PF00229">
    <property type="entry name" value="TNF"/>
    <property type="match status" value="1"/>
</dbReference>
<name>A0ABD3UG47_SINWO</name>
<dbReference type="AlphaFoldDB" id="A0ABD3UG47"/>
<gene>
    <name evidence="7" type="ORF">ACJMK2_018792</name>
</gene>
<sequence>MPTAIKQKRVTCTTRRFVIVELIISVSLSGVLIVIYHFWRQGQHPDTVSDLRKLYCIPCSNISLNVDEDTENFRDLHFQQSQDRRCCAGQDKIPKSVELTVERFRRIRISSGVLSEVGHSCAVLDHQTVARGSAKVVGFHDSVLGYNAPNSYATILYWDDHSSRSFIGNDVKYRNGSFVIGHSAFYTVYSQITFNQSLQQDDEDEFKTLVHMIYKHTDTTDHKYDLKLLESSKSLCKPKTRLCTGSSHISSVFFFRTNDEITIRVNNPRRVIASPLGNFFGIFPVS</sequence>
<dbReference type="InterPro" id="IPR008983">
    <property type="entry name" value="Tumour_necrosis_fac-like_dom"/>
</dbReference>
<organism evidence="7 8">
    <name type="scientific">Sinanodonta woodiana</name>
    <name type="common">Chinese pond mussel</name>
    <name type="synonym">Anodonta woodiana</name>
    <dbReference type="NCBI Taxonomy" id="1069815"/>
    <lineage>
        <taxon>Eukaryota</taxon>
        <taxon>Metazoa</taxon>
        <taxon>Spiralia</taxon>
        <taxon>Lophotrochozoa</taxon>
        <taxon>Mollusca</taxon>
        <taxon>Bivalvia</taxon>
        <taxon>Autobranchia</taxon>
        <taxon>Heteroconchia</taxon>
        <taxon>Palaeoheterodonta</taxon>
        <taxon>Unionida</taxon>
        <taxon>Unionoidea</taxon>
        <taxon>Unionidae</taxon>
        <taxon>Unioninae</taxon>
        <taxon>Sinanodonta</taxon>
    </lineage>
</organism>
<protein>
    <recommendedName>
        <fullName evidence="6">THD domain-containing protein</fullName>
    </recommendedName>
</protein>
<proteinExistence type="inferred from homology"/>
<dbReference type="PANTHER" id="PTHR11471">
    <property type="entry name" value="TUMOR NECROSIS FACTOR FAMILY MEMBER"/>
    <property type="match status" value="1"/>
</dbReference>
<comment type="subcellular location">
    <subcellularLocation>
        <location evidence="1">Membrane</location>
    </subcellularLocation>
</comment>
<reference evidence="7 8" key="1">
    <citation type="submission" date="2024-11" db="EMBL/GenBank/DDBJ databases">
        <title>Chromosome-level genome assembly of the freshwater bivalve Anodonta woodiana.</title>
        <authorList>
            <person name="Chen X."/>
        </authorList>
    </citation>
    <scope>NUCLEOTIDE SEQUENCE [LARGE SCALE GENOMIC DNA]</scope>
    <source>
        <strain evidence="7">MN2024</strain>
        <tissue evidence="7">Gills</tissue>
    </source>
</reference>
<feature type="transmembrane region" description="Helical" evidence="5">
    <location>
        <begin position="17"/>
        <end position="39"/>
    </location>
</feature>
<dbReference type="InterPro" id="IPR006052">
    <property type="entry name" value="TNF_dom"/>
</dbReference>
<keyword evidence="8" id="KW-1185">Reference proteome</keyword>
<evidence type="ECO:0000256" key="2">
    <source>
        <dbReference type="ARBA" id="ARBA00008670"/>
    </source>
</evidence>
<evidence type="ECO:0000256" key="4">
    <source>
        <dbReference type="ARBA" id="ARBA00023136"/>
    </source>
</evidence>
<dbReference type="PANTHER" id="PTHR11471:SF13">
    <property type="entry name" value="TNF FAMILY PROFILE DOMAIN-CONTAINING PROTEIN"/>
    <property type="match status" value="1"/>
</dbReference>
<comment type="caution">
    <text evidence="7">The sequence shown here is derived from an EMBL/GenBank/DDBJ whole genome shotgun (WGS) entry which is preliminary data.</text>
</comment>
<keyword evidence="5" id="KW-1133">Transmembrane helix</keyword>
<dbReference type="SMART" id="SM00207">
    <property type="entry name" value="TNF"/>
    <property type="match status" value="1"/>
</dbReference>
<keyword evidence="4 5" id="KW-0472">Membrane</keyword>
<evidence type="ECO:0000256" key="3">
    <source>
        <dbReference type="ARBA" id="ARBA00022514"/>
    </source>
</evidence>
<dbReference type="GO" id="GO:0005615">
    <property type="term" value="C:extracellular space"/>
    <property type="evidence" value="ECO:0007669"/>
    <property type="project" value="UniProtKB-KW"/>
</dbReference>
<accession>A0ABD3UG47</accession>
<dbReference type="EMBL" id="JBJQND010000016">
    <property type="protein sequence ID" value="KAL3847901.1"/>
    <property type="molecule type" value="Genomic_DNA"/>
</dbReference>
<comment type="similarity">
    <text evidence="2">Belongs to the tumor necrosis factor family.</text>
</comment>
<keyword evidence="5" id="KW-0812">Transmembrane</keyword>
<dbReference type="Proteomes" id="UP001634394">
    <property type="component" value="Unassembled WGS sequence"/>
</dbReference>
<dbReference type="GO" id="GO:0005125">
    <property type="term" value="F:cytokine activity"/>
    <property type="evidence" value="ECO:0007669"/>
    <property type="project" value="UniProtKB-KW"/>
</dbReference>
<evidence type="ECO:0000256" key="1">
    <source>
        <dbReference type="ARBA" id="ARBA00004370"/>
    </source>
</evidence>
<keyword evidence="3" id="KW-0202">Cytokine</keyword>
<evidence type="ECO:0000313" key="8">
    <source>
        <dbReference type="Proteomes" id="UP001634394"/>
    </source>
</evidence>
<dbReference type="Gene3D" id="2.60.120.40">
    <property type="match status" value="1"/>
</dbReference>